<organism evidence="10 11">
    <name type="scientific">Candidatus Spyradosoma merdigallinarum</name>
    <dbReference type="NCBI Taxonomy" id="2840950"/>
    <lineage>
        <taxon>Bacteria</taxon>
        <taxon>Pseudomonadati</taxon>
        <taxon>Verrucomicrobiota</taxon>
        <taxon>Opitutia</taxon>
        <taxon>Opitutia incertae sedis</taxon>
        <taxon>Candidatus Spyradosoma</taxon>
    </lineage>
</organism>
<dbReference type="SUPFAM" id="SSF55347">
    <property type="entry name" value="Glyceraldehyde-3-phosphate dehydrogenase-like, C-terminal domain"/>
    <property type="match status" value="1"/>
</dbReference>
<dbReference type="GO" id="GO:0005737">
    <property type="term" value="C:cytoplasm"/>
    <property type="evidence" value="ECO:0007669"/>
    <property type="project" value="UniProtKB-SubCell"/>
</dbReference>
<dbReference type="InterPro" id="IPR023013">
    <property type="entry name" value="AGPR_AS"/>
</dbReference>
<dbReference type="CDD" id="cd17895">
    <property type="entry name" value="AGPR_1_N"/>
    <property type="match status" value="1"/>
</dbReference>
<keyword evidence="7" id="KW-0963">Cytoplasm</keyword>
<dbReference type="InterPro" id="IPR000534">
    <property type="entry name" value="Semialdehyde_DH_NAD-bd"/>
</dbReference>
<comment type="function">
    <text evidence="7">Catalyzes the NADPH-dependent reduction of N-acetyl-5-glutamyl phosphate to yield N-acetyl-L-glutamate 5-semialdehyde.</text>
</comment>
<dbReference type="SMART" id="SM00859">
    <property type="entry name" value="Semialdhyde_dh"/>
    <property type="match status" value="1"/>
</dbReference>
<dbReference type="SUPFAM" id="SSF51735">
    <property type="entry name" value="NAD(P)-binding Rossmann-fold domains"/>
    <property type="match status" value="1"/>
</dbReference>
<reference evidence="10" key="2">
    <citation type="journal article" date="2021" name="PeerJ">
        <title>Extensive microbial diversity within the chicken gut microbiome revealed by metagenomics and culture.</title>
        <authorList>
            <person name="Gilroy R."/>
            <person name="Ravi A."/>
            <person name="Getino M."/>
            <person name="Pursley I."/>
            <person name="Horton D.L."/>
            <person name="Alikhan N.F."/>
            <person name="Baker D."/>
            <person name="Gharbi K."/>
            <person name="Hall N."/>
            <person name="Watson M."/>
            <person name="Adriaenssens E.M."/>
            <person name="Foster-Nyarko E."/>
            <person name="Jarju S."/>
            <person name="Secka A."/>
            <person name="Antonio M."/>
            <person name="Oren A."/>
            <person name="Chaudhuri R.R."/>
            <person name="La Ragione R."/>
            <person name="Hildebrand F."/>
            <person name="Pallen M.J."/>
        </authorList>
    </citation>
    <scope>NUCLEOTIDE SEQUENCE</scope>
    <source>
        <strain evidence="10">10669</strain>
    </source>
</reference>
<dbReference type="GO" id="GO:0003942">
    <property type="term" value="F:N-acetyl-gamma-glutamyl-phosphate reductase activity"/>
    <property type="evidence" value="ECO:0007669"/>
    <property type="project" value="UniProtKB-UniRule"/>
</dbReference>
<dbReference type="InterPro" id="IPR036291">
    <property type="entry name" value="NAD(P)-bd_dom_sf"/>
</dbReference>
<dbReference type="Pfam" id="PF22698">
    <property type="entry name" value="Semialdhyde_dhC_1"/>
    <property type="match status" value="1"/>
</dbReference>
<gene>
    <name evidence="7" type="primary">argC</name>
    <name evidence="10" type="ORF">IAC75_05845</name>
</gene>
<comment type="subcellular location">
    <subcellularLocation>
        <location evidence="7">Cytoplasm</location>
    </subcellularLocation>
</comment>
<dbReference type="InterPro" id="IPR058924">
    <property type="entry name" value="AGPR_dimerisation_dom"/>
</dbReference>
<comment type="pathway">
    <text evidence="1 7">Amino-acid biosynthesis; L-arginine biosynthesis; N(2)-acetyl-L-ornithine from L-glutamate: step 3/4.</text>
</comment>
<dbReference type="PROSITE" id="PS01224">
    <property type="entry name" value="ARGC"/>
    <property type="match status" value="1"/>
</dbReference>
<keyword evidence="2 7" id="KW-0055">Arginine biosynthesis</keyword>
<dbReference type="InterPro" id="IPR050085">
    <property type="entry name" value="AGPR"/>
</dbReference>
<dbReference type="EC" id="1.2.1.38" evidence="7"/>
<dbReference type="GO" id="GO:0051287">
    <property type="term" value="F:NAD binding"/>
    <property type="evidence" value="ECO:0007669"/>
    <property type="project" value="InterPro"/>
</dbReference>
<dbReference type="HAMAP" id="MF_00150">
    <property type="entry name" value="ArgC_type1"/>
    <property type="match status" value="1"/>
</dbReference>
<evidence type="ECO:0000313" key="10">
    <source>
        <dbReference type="EMBL" id="HIV04652.1"/>
    </source>
</evidence>
<dbReference type="CDD" id="cd23934">
    <property type="entry name" value="AGPR_1_C"/>
    <property type="match status" value="1"/>
</dbReference>
<dbReference type="NCBIfam" id="TIGR01850">
    <property type="entry name" value="argC"/>
    <property type="match status" value="1"/>
</dbReference>
<dbReference type="Gene3D" id="3.30.360.10">
    <property type="entry name" value="Dihydrodipicolinate Reductase, domain 2"/>
    <property type="match status" value="1"/>
</dbReference>
<evidence type="ECO:0000256" key="2">
    <source>
        <dbReference type="ARBA" id="ARBA00022571"/>
    </source>
</evidence>
<feature type="active site" evidence="7 8">
    <location>
        <position position="156"/>
    </location>
</feature>
<comment type="catalytic activity">
    <reaction evidence="6 7">
        <text>N-acetyl-L-glutamate 5-semialdehyde + phosphate + NADP(+) = N-acetyl-L-glutamyl 5-phosphate + NADPH + H(+)</text>
        <dbReference type="Rhea" id="RHEA:21588"/>
        <dbReference type="ChEBI" id="CHEBI:15378"/>
        <dbReference type="ChEBI" id="CHEBI:29123"/>
        <dbReference type="ChEBI" id="CHEBI:43474"/>
        <dbReference type="ChEBI" id="CHEBI:57783"/>
        <dbReference type="ChEBI" id="CHEBI:57936"/>
        <dbReference type="ChEBI" id="CHEBI:58349"/>
        <dbReference type="EC" id="1.2.1.38"/>
    </reaction>
</comment>
<keyword evidence="5 7" id="KW-0560">Oxidoreductase</keyword>
<evidence type="ECO:0000256" key="1">
    <source>
        <dbReference type="ARBA" id="ARBA00004862"/>
    </source>
</evidence>
<dbReference type="Proteomes" id="UP000886812">
    <property type="component" value="Unassembled WGS sequence"/>
</dbReference>
<comment type="similarity">
    <text evidence="7">Belongs to the NAGSA dehydrogenase family. Type 1 subfamily.</text>
</comment>
<protein>
    <recommendedName>
        <fullName evidence="7">N-acetyl-gamma-glutamyl-phosphate reductase</fullName>
        <shortName evidence="7">AGPR</shortName>
        <ecNumber evidence="7">1.2.1.38</ecNumber>
    </recommendedName>
    <alternativeName>
        <fullName evidence="7">N-acetyl-glutamate semialdehyde dehydrogenase</fullName>
        <shortName evidence="7">NAGSA dehydrogenase</shortName>
    </alternativeName>
</protein>
<evidence type="ECO:0000256" key="8">
    <source>
        <dbReference type="PROSITE-ProRule" id="PRU10010"/>
    </source>
</evidence>
<dbReference type="EMBL" id="DVOG01000150">
    <property type="protein sequence ID" value="HIV04652.1"/>
    <property type="molecule type" value="Genomic_DNA"/>
</dbReference>
<evidence type="ECO:0000256" key="3">
    <source>
        <dbReference type="ARBA" id="ARBA00022605"/>
    </source>
</evidence>
<evidence type="ECO:0000256" key="5">
    <source>
        <dbReference type="ARBA" id="ARBA00023002"/>
    </source>
</evidence>
<dbReference type="Pfam" id="PF01118">
    <property type="entry name" value="Semialdhyde_dh"/>
    <property type="match status" value="1"/>
</dbReference>
<keyword evidence="4 7" id="KW-0521">NADP</keyword>
<dbReference type="AlphaFoldDB" id="A0A9D1NK25"/>
<dbReference type="GO" id="GO:0006526">
    <property type="term" value="P:L-arginine biosynthetic process"/>
    <property type="evidence" value="ECO:0007669"/>
    <property type="project" value="UniProtKB-UniRule"/>
</dbReference>
<comment type="caution">
    <text evidence="10">The sequence shown here is derived from an EMBL/GenBank/DDBJ whole genome shotgun (WGS) entry which is preliminary data.</text>
</comment>
<evidence type="ECO:0000256" key="7">
    <source>
        <dbReference type="HAMAP-Rule" id="MF_00150"/>
    </source>
</evidence>
<dbReference type="FunFam" id="3.30.360.10:FF:000014">
    <property type="entry name" value="N-acetyl-gamma-glutamyl-phosphate reductase"/>
    <property type="match status" value="1"/>
</dbReference>
<accession>A0A9D1NK25</accession>
<evidence type="ECO:0000256" key="6">
    <source>
        <dbReference type="ARBA" id="ARBA00050557"/>
    </source>
</evidence>
<dbReference type="InterPro" id="IPR000706">
    <property type="entry name" value="AGPR_type-1"/>
</dbReference>
<evidence type="ECO:0000313" key="11">
    <source>
        <dbReference type="Proteomes" id="UP000886812"/>
    </source>
</evidence>
<dbReference type="Gene3D" id="3.40.50.720">
    <property type="entry name" value="NAD(P)-binding Rossmann-like Domain"/>
    <property type="match status" value="1"/>
</dbReference>
<keyword evidence="3 7" id="KW-0028">Amino-acid biosynthesis</keyword>
<proteinExistence type="inferred from homology"/>
<evidence type="ECO:0000256" key="4">
    <source>
        <dbReference type="ARBA" id="ARBA00022857"/>
    </source>
</evidence>
<sequence length="347" mass="37122">MSKIKVGIVGASGYAGEELVRLLSRHPNAELSCVCSRSLAGTPLAEVMPQFREIIPAGLAFVRADPEAICAEPVDVWFLALPHGVAAEYARPLVAAGRRVFDLSADFRLNDPAVYEEYYGKPHPDVELLKKTPYVVPELALDDAWKAAPLVACPGCYPTSIQIPLVPLLRERLLRPAAGTCVINAYSGVSGAGKKSDLAYAYCERDESAKAYGLPKHRHLSEIEEQLSLAAGTRVVVQFCPHLAPMKRGISTTITVPAGEATLAQVYACWEKAYAGRPFVAVLGSGTFPDTAHVAGTNRADISAVFDPRTKNFVITSCIDNVVKGASGQAVQLMNLALGFEETAGLL</sequence>
<dbReference type="PANTHER" id="PTHR32338:SF10">
    <property type="entry name" value="N-ACETYL-GAMMA-GLUTAMYL-PHOSPHATE REDUCTASE, CHLOROPLASTIC-RELATED"/>
    <property type="match status" value="1"/>
</dbReference>
<feature type="domain" description="Semialdehyde dehydrogenase NAD-binding" evidence="9">
    <location>
        <begin position="5"/>
        <end position="147"/>
    </location>
</feature>
<evidence type="ECO:0000259" key="9">
    <source>
        <dbReference type="SMART" id="SM00859"/>
    </source>
</evidence>
<dbReference type="PANTHER" id="PTHR32338">
    <property type="entry name" value="N-ACETYL-GAMMA-GLUTAMYL-PHOSPHATE REDUCTASE, CHLOROPLASTIC-RELATED-RELATED"/>
    <property type="match status" value="1"/>
</dbReference>
<dbReference type="GO" id="GO:0070401">
    <property type="term" value="F:NADP+ binding"/>
    <property type="evidence" value="ECO:0007669"/>
    <property type="project" value="InterPro"/>
</dbReference>
<name>A0A9D1NK25_9BACT</name>
<reference evidence="10" key="1">
    <citation type="submission" date="2020-10" db="EMBL/GenBank/DDBJ databases">
        <authorList>
            <person name="Gilroy R."/>
        </authorList>
    </citation>
    <scope>NUCLEOTIDE SEQUENCE</scope>
    <source>
        <strain evidence="10">10669</strain>
    </source>
</reference>